<dbReference type="Proteomes" id="UP001165121">
    <property type="component" value="Unassembled WGS sequence"/>
</dbReference>
<sequence length="190" mass="21344">MDHRAIIDRGAQLREVYLELGALVLWKTIKPQAAGHPMAACAQAAFVALSCIIGGVWVDDRVDKQGRERRLKRWKAKGSPESLTEWNQNTESSYDVVWMLIKDAERGDPDKRSTHRNAPLGESDAPDEWAPGDKYSYPHAYTSAVLEVLRTKKGGVFEKQINHLEAVVVNLQQLAIAKQVKLGIKWSQRS</sequence>
<name>A0A9W6X619_9STRA</name>
<dbReference type="EMBL" id="BSXT01000681">
    <property type="protein sequence ID" value="GMF32253.1"/>
    <property type="molecule type" value="Genomic_DNA"/>
</dbReference>
<dbReference type="OrthoDB" id="10615358at2759"/>
<evidence type="ECO:0000313" key="2">
    <source>
        <dbReference type="EMBL" id="GMF32253.1"/>
    </source>
</evidence>
<keyword evidence="3" id="KW-1185">Reference proteome</keyword>
<protein>
    <submittedName>
        <fullName evidence="2">Unnamed protein product</fullName>
    </submittedName>
</protein>
<evidence type="ECO:0000313" key="3">
    <source>
        <dbReference type="Proteomes" id="UP001165121"/>
    </source>
</evidence>
<organism evidence="2 3">
    <name type="scientific">Phytophthora fragariaefolia</name>
    <dbReference type="NCBI Taxonomy" id="1490495"/>
    <lineage>
        <taxon>Eukaryota</taxon>
        <taxon>Sar</taxon>
        <taxon>Stramenopiles</taxon>
        <taxon>Oomycota</taxon>
        <taxon>Peronosporomycetes</taxon>
        <taxon>Peronosporales</taxon>
        <taxon>Peronosporaceae</taxon>
        <taxon>Phytophthora</taxon>
    </lineage>
</organism>
<comment type="caution">
    <text evidence="2">The sequence shown here is derived from an EMBL/GenBank/DDBJ whole genome shotgun (WGS) entry which is preliminary data.</text>
</comment>
<evidence type="ECO:0000256" key="1">
    <source>
        <dbReference type="SAM" id="MobiDB-lite"/>
    </source>
</evidence>
<feature type="region of interest" description="Disordered" evidence="1">
    <location>
        <begin position="107"/>
        <end position="131"/>
    </location>
</feature>
<gene>
    <name evidence="2" type="ORF">Pfra01_000761900</name>
</gene>
<proteinExistence type="predicted"/>
<dbReference type="AlphaFoldDB" id="A0A9W6X619"/>
<accession>A0A9W6X619</accession>
<reference evidence="2" key="1">
    <citation type="submission" date="2023-04" db="EMBL/GenBank/DDBJ databases">
        <title>Phytophthora fragariaefolia NBRC 109709.</title>
        <authorList>
            <person name="Ichikawa N."/>
            <person name="Sato H."/>
            <person name="Tonouchi N."/>
        </authorList>
    </citation>
    <scope>NUCLEOTIDE SEQUENCE</scope>
    <source>
        <strain evidence="2">NBRC 109709</strain>
    </source>
</reference>